<name>A0A7S4LEN4_9EUGL</name>
<dbReference type="PROSITE" id="PS50297">
    <property type="entry name" value="ANK_REP_REGION"/>
    <property type="match status" value="3"/>
</dbReference>
<evidence type="ECO:0000256" key="3">
    <source>
        <dbReference type="PROSITE-ProRule" id="PRU00023"/>
    </source>
</evidence>
<gene>
    <name evidence="4" type="ORF">EGYM00163_LOCUS35555</name>
</gene>
<dbReference type="Gene3D" id="1.25.40.20">
    <property type="entry name" value="Ankyrin repeat-containing domain"/>
    <property type="match status" value="2"/>
</dbReference>
<evidence type="ECO:0000256" key="2">
    <source>
        <dbReference type="ARBA" id="ARBA00023043"/>
    </source>
</evidence>
<dbReference type="SMART" id="SM00248">
    <property type="entry name" value="ANK"/>
    <property type="match status" value="5"/>
</dbReference>
<sequence>MANQILMHAVSQGDVEQAQSIIVEGGADVNCMNTLGETACHYAALRGSVTMLEVLLAYGADPNVNTKKEYGAATPILLATKQGHIQVVETLIRHNADCNLPDVQGFTPLHIAAREGKVDLAKLLISHGSNVEAPDNMGKTPYFWAKENNHTEIMNLLPVYKYEWNTQLKKLKDNIVYIDRKDGDNTKPPPKPRGKGKK</sequence>
<keyword evidence="2 3" id="KW-0040">ANK repeat</keyword>
<evidence type="ECO:0000313" key="4">
    <source>
        <dbReference type="EMBL" id="CAE0824348.1"/>
    </source>
</evidence>
<feature type="repeat" description="ANK" evidence="3">
    <location>
        <begin position="104"/>
        <end position="136"/>
    </location>
</feature>
<dbReference type="PROSITE" id="PS50088">
    <property type="entry name" value="ANK_REPEAT"/>
    <property type="match status" value="3"/>
</dbReference>
<dbReference type="AlphaFoldDB" id="A0A7S4LEN4"/>
<keyword evidence="1" id="KW-0677">Repeat</keyword>
<dbReference type="PANTHER" id="PTHR24201">
    <property type="entry name" value="ANK_REP_REGION DOMAIN-CONTAINING PROTEIN"/>
    <property type="match status" value="1"/>
</dbReference>
<protein>
    <submittedName>
        <fullName evidence="4">Uncharacterized protein</fullName>
    </submittedName>
</protein>
<accession>A0A7S4LEN4</accession>
<feature type="repeat" description="ANK" evidence="3">
    <location>
        <begin position="71"/>
        <end position="103"/>
    </location>
</feature>
<dbReference type="Pfam" id="PF12796">
    <property type="entry name" value="Ank_2"/>
    <property type="match status" value="2"/>
</dbReference>
<dbReference type="InterPro" id="IPR036770">
    <property type="entry name" value="Ankyrin_rpt-contain_sf"/>
</dbReference>
<dbReference type="EMBL" id="HBJA01103146">
    <property type="protein sequence ID" value="CAE0824348.1"/>
    <property type="molecule type" value="Transcribed_RNA"/>
</dbReference>
<dbReference type="PRINTS" id="PR01415">
    <property type="entry name" value="ANKYRIN"/>
</dbReference>
<dbReference type="GO" id="GO:0005634">
    <property type="term" value="C:nucleus"/>
    <property type="evidence" value="ECO:0007669"/>
    <property type="project" value="TreeGrafter"/>
</dbReference>
<dbReference type="InterPro" id="IPR002110">
    <property type="entry name" value="Ankyrin_rpt"/>
</dbReference>
<feature type="repeat" description="ANK" evidence="3">
    <location>
        <begin position="35"/>
        <end position="67"/>
    </location>
</feature>
<organism evidence="4">
    <name type="scientific">Eutreptiella gymnastica</name>
    <dbReference type="NCBI Taxonomy" id="73025"/>
    <lineage>
        <taxon>Eukaryota</taxon>
        <taxon>Discoba</taxon>
        <taxon>Euglenozoa</taxon>
        <taxon>Euglenida</taxon>
        <taxon>Spirocuta</taxon>
        <taxon>Euglenophyceae</taxon>
        <taxon>Eutreptiales</taxon>
        <taxon>Eutreptiaceae</taxon>
        <taxon>Eutreptiella</taxon>
    </lineage>
</organism>
<proteinExistence type="predicted"/>
<evidence type="ECO:0000256" key="1">
    <source>
        <dbReference type="ARBA" id="ARBA00022737"/>
    </source>
</evidence>
<reference evidence="4" key="1">
    <citation type="submission" date="2021-01" db="EMBL/GenBank/DDBJ databases">
        <authorList>
            <person name="Corre E."/>
            <person name="Pelletier E."/>
            <person name="Niang G."/>
            <person name="Scheremetjew M."/>
            <person name="Finn R."/>
            <person name="Kale V."/>
            <person name="Holt S."/>
            <person name="Cochrane G."/>
            <person name="Meng A."/>
            <person name="Brown T."/>
            <person name="Cohen L."/>
        </authorList>
    </citation>
    <scope>NUCLEOTIDE SEQUENCE</scope>
    <source>
        <strain evidence="4">CCMP1594</strain>
    </source>
</reference>
<dbReference type="SUPFAM" id="SSF48403">
    <property type="entry name" value="Ankyrin repeat"/>
    <property type="match status" value="1"/>
</dbReference>
<dbReference type="InterPro" id="IPR050776">
    <property type="entry name" value="Ank_Repeat/CDKN_Inhibitor"/>
</dbReference>
<dbReference type="PANTHER" id="PTHR24201:SF16">
    <property type="entry name" value="ANKYRIN-1-LIKE-RELATED"/>
    <property type="match status" value="1"/>
</dbReference>